<dbReference type="SUPFAM" id="SSF55874">
    <property type="entry name" value="ATPase domain of HSP90 chaperone/DNA topoisomerase II/histidine kinase"/>
    <property type="match status" value="1"/>
</dbReference>
<dbReference type="InterPro" id="IPR000014">
    <property type="entry name" value="PAS"/>
</dbReference>
<dbReference type="Gene3D" id="1.10.287.130">
    <property type="match status" value="1"/>
</dbReference>
<evidence type="ECO:0000256" key="6">
    <source>
        <dbReference type="PROSITE-ProRule" id="PRU00169"/>
    </source>
</evidence>
<feature type="modified residue" description="4-aspartylphosphate" evidence="6">
    <location>
        <position position="569"/>
    </location>
</feature>
<gene>
    <name evidence="9" type="ORF">HLB44_03175</name>
</gene>
<keyword evidence="5" id="KW-0418">Kinase</keyword>
<dbReference type="SUPFAM" id="SSF52172">
    <property type="entry name" value="CheY-like"/>
    <property type="match status" value="1"/>
</dbReference>
<sequence length="651" mass="70536">MADDPQRPATDAERTLKELTAIVDNAAVGILFLRRQRIERCNSRAAEIFGYASAQALTGLHATQLHPDEESNNRIRAQAEPLMSAGLSFHHDWLLRRADGTPLWCNVYGRAIDPQHPEDGSVWIAEDISGLRKVQREVEAIMRNAPVGIGFTRDRLIVRYNARFAEMFGFEGDEAIGLPARVTFLSDEHYAEVGRIAGPLLAAGKPFQTEHYMRRKDGSTFWVSQIGYLQDPDDPPAGTIWIMEDRSAALEAEQAMRAAKEHAEGANRAKSRFLANMSHELRTPLNAVLGFAQLLQLDAALSDRQGEALDAIRQSGEHLLALINDVLDLSRVEAGKLELQAQPIELPQFLQTVLDIVGVRARGKGLQIGIEAAAGLPRRVEGDEHRLRQVLLNLLGNAVKFTAQGAVVLRARSTPVGADRVRLSIEVSDSGPGIAPEQLEGIFRPFEQAGDALQRAGGSGLGLAISRELARAMGGEVSVRSTPGDGSTFTLDITLPLLEAAASLPVGRQHVSGYGGRRRRVLVIDDIADNRALIVQLLGRLGFEVFEAADGQAGLECAAELRPDLVLMDNTMPVLDGLSATRRLRRMPGFERTPVISLSASASAADQQASLQAGADAFLAKPVVFDLLLQQVGRLLGLRWIGSDAAPPSAD</sequence>
<dbReference type="PROSITE" id="PS50110">
    <property type="entry name" value="RESPONSE_REGULATORY"/>
    <property type="match status" value="1"/>
</dbReference>
<dbReference type="SUPFAM" id="SSF47384">
    <property type="entry name" value="Homodimeric domain of signal transducing histidine kinase"/>
    <property type="match status" value="1"/>
</dbReference>
<dbReference type="CDD" id="cd17546">
    <property type="entry name" value="REC_hyHK_CKI1_RcsC-like"/>
    <property type="match status" value="1"/>
</dbReference>
<keyword evidence="4" id="KW-0808">Transferase</keyword>
<dbReference type="Pfam" id="PF02518">
    <property type="entry name" value="HATPase_c"/>
    <property type="match status" value="1"/>
</dbReference>
<protein>
    <recommendedName>
        <fullName evidence="2">histidine kinase</fullName>
        <ecNumber evidence="2">2.7.13.3</ecNumber>
    </recommendedName>
</protein>
<dbReference type="Pfam" id="PF00072">
    <property type="entry name" value="Response_reg"/>
    <property type="match status" value="1"/>
</dbReference>
<dbReference type="PRINTS" id="PR00344">
    <property type="entry name" value="BCTRLSENSOR"/>
</dbReference>
<dbReference type="InterPro" id="IPR003661">
    <property type="entry name" value="HisK_dim/P_dom"/>
</dbReference>
<keyword evidence="3 6" id="KW-0597">Phosphoprotein</keyword>
<organism evidence="9 10">
    <name type="scientific">Pseudaquabacterium terrae</name>
    <dbReference type="NCBI Taxonomy" id="2732868"/>
    <lineage>
        <taxon>Bacteria</taxon>
        <taxon>Pseudomonadati</taxon>
        <taxon>Pseudomonadota</taxon>
        <taxon>Betaproteobacteria</taxon>
        <taxon>Burkholderiales</taxon>
        <taxon>Sphaerotilaceae</taxon>
        <taxon>Pseudaquabacterium</taxon>
    </lineage>
</organism>
<evidence type="ECO:0000256" key="3">
    <source>
        <dbReference type="ARBA" id="ARBA00022553"/>
    </source>
</evidence>
<dbReference type="SMART" id="SM00387">
    <property type="entry name" value="HATPase_c"/>
    <property type="match status" value="1"/>
</dbReference>
<feature type="domain" description="Response regulatory" evidence="8">
    <location>
        <begin position="520"/>
        <end position="636"/>
    </location>
</feature>
<dbReference type="InterPro" id="IPR001789">
    <property type="entry name" value="Sig_transdc_resp-reg_receiver"/>
</dbReference>
<dbReference type="SMART" id="SM00448">
    <property type="entry name" value="REC"/>
    <property type="match status" value="1"/>
</dbReference>
<dbReference type="EMBL" id="JABRWJ010000001">
    <property type="protein sequence ID" value="NRF65984.1"/>
    <property type="molecule type" value="Genomic_DNA"/>
</dbReference>
<dbReference type="PANTHER" id="PTHR43047">
    <property type="entry name" value="TWO-COMPONENT HISTIDINE PROTEIN KINASE"/>
    <property type="match status" value="1"/>
</dbReference>
<dbReference type="EC" id="2.7.13.3" evidence="2"/>
<dbReference type="InterPro" id="IPR004358">
    <property type="entry name" value="Sig_transdc_His_kin-like_C"/>
</dbReference>
<dbReference type="Pfam" id="PF13426">
    <property type="entry name" value="PAS_9"/>
    <property type="match status" value="1"/>
</dbReference>
<accession>A0ABX2EC39</accession>
<evidence type="ECO:0000256" key="5">
    <source>
        <dbReference type="ARBA" id="ARBA00022777"/>
    </source>
</evidence>
<comment type="catalytic activity">
    <reaction evidence="1">
        <text>ATP + protein L-histidine = ADP + protein N-phospho-L-histidine.</text>
        <dbReference type="EC" id="2.7.13.3"/>
    </reaction>
</comment>
<dbReference type="InterPro" id="IPR005467">
    <property type="entry name" value="His_kinase_dom"/>
</dbReference>
<dbReference type="SMART" id="SM00091">
    <property type="entry name" value="PAS"/>
    <property type="match status" value="2"/>
</dbReference>
<dbReference type="CDD" id="cd16922">
    <property type="entry name" value="HATPase_EvgS-ArcB-TorS-like"/>
    <property type="match status" value="1"/>
</dbReference>
<evidence type="ECO:0000256" key="1">
    <source>
        <dbReference type="ARBA" id="ARBA00000085"/>
    </source>
</evidence>
<evidence type="ECO:0000256" key="2">
    <source>
        <dbReference type="ARBA" id="ARBA00012438"/>
    </source>
</evidence>
<dbReference type="InterPro" id="IPR011006">
    <property type="entry name" value="CheY-like_superfamily"/>
</dbReference>
<dbReference type="InterPro" id="IPR013656">
    <property type="entry name" value="PAS_4"/>
</dbReference>
<feature type="domain" description="Histidine kinase" evidence="7">
    <location>
        <begin position="276"/>
        <end position="497"/>
    </location>
</feature>
<dbReference type="CDD" id="cd00130">
    <property type="entry name" value="PAS"/>
    <property type="match status" value="2"/>
</dbReference>
<dbReference type="NCBIfam" id="TIGR00229">
    <property type="entry name" value="sensory_box"/>
    <property type="match status" value="2"/>
</dbReference>
<dbReference type="InterPro" id="IPR036097">
    <property type="entry name" value="HisK_dim/P_sf"/>
</dbReference>
<reference evidence="9 10" key="1">
    <citation type="submission" date="2020-05" db="EMBL/GenBank/DDBJ databases">
        <title>Aquincola sp. isolate from soil.</title>
        <authorList>
            <person name="Han J."/>
            <person name="Kim D.-U."/>
        </authorList>
    </citation>
    <scope>NUCLEOTIDE SEQUENCE [LARGE SCALE GENOMIC DNA]</scope>
    <source>
        <strain evidence="9 10">S2</strain>
    </source>
</reference>
<dbReference type="RefSeq" id="WP_173120509.1">
    <property type="nucleotide sequence ID" value="NZ_JABRWJ010000001.1"/>
</dbReference>
<dbReference type="PROSITE" id="PS50109">
    <property type="entry name" value="HIS_KIN"/>
    <property type="match status" value="1"/>
</dbReference>
<evidence type="ECO:0000313" key="9">
    <source>
        <dbReference type="EMBL" id="NRF65984.1"/>
    </source>
</evidence>
<evidence type="ECO:0000256" key="4">
    <source>
        <dbReference type="ARBA" id="ARBA00022679"/>
    </source>
</evidence>
<evidence type="ECO:0000259" key="7">
    <source>
        <dbReference type="PROSITE" id="PS50109"/>
    </source>
</evidence>
<dbReference type="Proteomes" id="UP000737171">
    <property type="component" value="Unassembled WGS sequence"/>
</dbReference>
<dbReference type="SUPFAM" id="SSF55785">
    <property type="entry name" value="PYP-like sensor domain (PAS domain)"/>
    <property type="match status" value="2"/>
</dbReference>
<keyword evidence="10" id="KW-1185">Reference proteome</keyword>
<dbReference type="Gene3D" id="3.30.565.10">
    <property type="entry name" value="Histidine kinase-like ATPase, C-terminal domain"/>
    <property type="match status" value="1"/>
</dbReference>
<dbReference type="SMART" id="SM00388">
    <property type="entry name" value="HisKA"/>
    <property type="match status" value="1"/>
</dbReference>
<dbReference type="InterPro" id="IPR036890">
    <property type="entry name" value="HATPase_C_sf"/>
</dbReference>
<dbReference type="Pfam" id="PF00512">
    <property type="entry name" value="HisKA"/>
    <property type="match status" value="1"/>
</dbReference>
<dbReference type="Pfam" id="PF08448">
    <property type="entry name" value="PAS_4"/>
    <property type="match status" value="1"/>
</dbReference>
<dbReference type="Gene3D" id="3.30.450.20">
    <property type="entry name" value="PAS domain"/>
    <property type="match status" value="2"/>
</dbReference>
<proteinExistence type="predicted"/>
<name>A0ABX2EC39_9BURK</name>
<dbReference type="InterPro" id="IPR003594">
    <property type="entry name" value="HATPase_dom"/>
</dbReference>
<dbReference type="Gene3D" id="3.40.50.2300">
    <property type="match status" value="1"/>
</dbReference>
<evidence type="ECO:0000313" key="10">
    <source>
        <dbReference type="Proteomes" id="UP000737171"/>
    </source>
</evidence>
<comment type="caution">
    <text evidence="9">The sequence shown here is derived from an EMBL/GenBank/DDBJ whole genome shotgun (WGS) entry which is preliminary data.</text>
</comment>
<evidence type="ECO:0000259" key="8">
    <source>
        <dbReference type="PROSITE" id="PS50110"/>
    </source>
</evidence>
<dbReference type="InterPro" id="IPR035965">
    <property type="entry name" value="PAS-like_dom_sf"/>
</dbReference>
<dbReference type="CDD" id="cd00082">
    <property type="entry name" value="HisKA"/>
    <property type="match status" value="1"/>
</dbReference>